<evidence type="ECO:0000313" key="3">
    <source>
        <dbReference type="Proteomes" id="UP001500280"/>
    </source>
</evidence>
<dbReference type="Proteomes" id="UP001500280">
    <property type="component" value="Unassembled WGS sequence"/>
</dbReference>
<keyword evidence="1" id="KW-1133">Transmembrane helix</keyword>
<keyword evidence="3" id="KW-1185">Reference proteome</keyword>
<protein>
    <submittedName>
        <fullName evidence="2">Uncharacterized protein</fullName>
    </submittedName>
</protein>
<evidence type="ECO:0000313" key="2">
    <source>
        <dbReference type="EMBL" id="GAA1719861.1"/>
    </source>
</evidence>
<accession>A0ABN2J841</accession>
<comment type="caution">
    <text evidence="2">The sequence shown here is derived from an EMBL/GenBank/DDBJ whole genome shotgun (WGS) entry which is preliminary data.</text>
</comment>
<name>A0ABN2J841_9ACTN</name>
<dbReference type="EMBL" id="BAAANF010000033">
    <property type="protein sequence ID" value="GAA1719861.1"/>
    <property type="molecule type" value="Genomic_DNA"/>
</dbReference>
<dbReference type="RefSeq" id="WP_344165152.1">
    <property type="nucleotide sequence ID" value="NZ_BAAANF010000033.1"/>
</dbReference>
<keyword evidence="1" id="KW-0472">Membrane</keyword>
<sequence length="227" mass="24566">MQRYVGVRYTRIWRTAVGALAGIGVLSALMLVAPGPALATFLLAAFMVGAISVSFGLSCERPPDQVFRAAPRWALLAGVGGLAILGYGMAAGSEVLLLLLLIAGTSPPVVAWFGWIPQTPTPKAPKKLKRVVVEPVDLAVPELELELEPADQLSEMSATELCLAWRRSFTELQRPDHWSATIDVRRAYLDELERRYPEEFAAWMASGPRAASDPGRFFNHGADHAGG</sequence>
<proteinExistence type="predicted"/>
<feature type="transmembrane region" description="Helical" evidence="1">
    <location>
        <begin position="69"/>
        <end position="89"/>
    </location>
</feature>
<feature type="transmembrane region" description="Helical" evidence="1">
    <location>
        <begin position="95"/>
        <end position="116"/>
    </location>
</feature>
<feature type="transmembrane region" description="Helical" evidence="1">
    <location>
        <begin position="12"/>
        <end position="32"/>
    </location>
</feature>
<organism evidence="2 3">
    <name type="scientific">Kribbella yunnanensis</name>
    <dbReference type="NCBI Taxonomy" id="190194"/>
    <lineage>
        <taxon>Bacteria</taxon>
        <taxon>Bacillati</taxon>
        <taxon>Actinomycetota</taxon>
        <taxon>Actinomycetes</taxon>
        <taxon>Propionibacteriales</taxon>
        <taxon>Kribbellaceae</taxon>
        <taxon>Kribbella</taxon>
    </lineage>
</organism>
<evidence type="ECO:0000256" key="1">
    <source>
        <dbReference type="SAM" id="Phobius"/>
    </source>
</evidence>
<gene>
    <name evidence="2" type="ORF">GCM10009745_81090</name>
</gene>
<keyword evidence="1" id="KW-0812">Transmembrane</keyword>
<reference evidence="2 3" key="1">
    <citation type="journal article" date="2019" name="Int. J. Syst. Evol. Microbiol.">
        <title>The Global Catalogue of Microorganisms (GCM) 10K type strain sequencing project: providing services to taxonomists for standard genome sequencing and annotation.</title>
        <authorList>
            <consortium name="The Broad Institute Genomics Platform"/>
            <consortium name="The Broad Institute Genome Sequencing Center for Infectious Disease"/>
            <person name="Wu L."/>
            <person name="Ma J."/>
        </authorList>
    </citation>
    <scope>NUCLEOTIDE SEQUENCE [LARGE SCALE GENOMIC DNA]</scope>
    <source>
        <strain evidence="2 3">JCM 14307</strain>
    </source>
</reference>
<feature type="transmembrane region" description="Helical" evidence="1">
    <location>
        <begin position="38"/>
        <end position="57"/>
    </location>
</feature>